<dbReference type="PANTHER" id="PTHR48153">
    <property type="entry name" value="UFM1-SPECIFIC PROTEASE 2"/>
    <property type="match status" value="1"/>
</dbReference>
<evidence type="ECO:0000259" key="7">
    <source>
        <dbReference type="Pfam" id="PF20908"/>
    </source>
</evidence>
<keyword evidence="5" id="KW-0788">Thiol protease</keyword>
<organism evidence="8 9">
    <name type="scientific">Capsaspora owczarzaki (strain ATCC 30864)</name>
    <dbReference type="NCBI Taxonomy" id="595528"/>
    <lineage>
        <taxon>Eukaryota</taxon>
        <taxon>Filasterea</taxon>
        <taxon>Capsaspora</taxon>
    </lineage>
</organism>
<dbReference type="InterPro" id="IPR049387">
    <property type="entry name" value="UFSP2-like_2nd"/>
</dbReference>
<evidence type="ECO:0000256" key="4">
    <source>
        <dbReference type="ARBA" id="ARBA00022801"/>
    </source>
</evidence>
<dbReference type="Pfam" id="PF20908">
    <property type="entry name" value="UfSP2_N"/>
    <property type="match status" value="1"/>
</dbReference>
<dbReference type="AlphaFoldDB" id="A0A0D2WW28"/>
<evidence type="ECO:0000256" key="2">
    <source>
        <dbReference type="ARBA" id="ARBA00022670"/>
    </source>
</evidence>
<gene>
    <name evidence="8" type="ORF">CAOG_007575</name>
</gene>
<evidence type="ECO:0000313" key="9">
    <source>
        <dbReference type="Proteomes" id="UP000008743"/>
    </source>
</evidence>
<feature type="domain" description="UFSP2 second" evidence="7">
    <location>
        <begin position="250"/>
        <end position="394"/>
    </location>
</feature>
<evidence type="ECO:0000259" key="6">
    <source>
        <dbReference type="Pfam" id="PF07910"/>
    </source>
</evidence>
<proteinExistence type="inferred from homology"/>
<keyword evidence="4" id="KW-0378">Hydrolase</keyword>
<dbReference type="EMBL" id="KE346373">
    <property type="protein sequence ID" value="KJE97105.1"/>
    <property type="molecule type" value="Genomic_DNA"/>
</dbReference>
<evidence type="ECO:0000256" key="5">
    <source>
        <dbReference type="ARBA" id="ARBA00022807"/>
    </source>
</evidence>
<reference evidence="9" key="1">
    <citation type="submission" date="2011-02" db="EMBL/GenBank/DDBJ databases">
        <title>The Genome Sequence of Capsaspora owczarzaki ATCC 30864.</title>
        <authorList>
            <person name="Russ C."/>
            <person name="Cuomo C."/>
            <person name="Burger G."/>
            <person name="Gray M.W."/>
            <person name="Holland P.W.H."/>
            <person name="King N."/>
            <person name="Lang F.B.F."/>
            <person name="Roger A.J."/>
            <person name="Ruiz-Trillo I."/>
            <person name="Young S.K."/>
            <person name="Zeng Q."/>
            <person name="Gargeya S."/>
            <person name="Alvarado L."/>
            <person name="Berlin A."/>
            <person name="Chapman S.B."/>
            <person name="Chen Z."/>
            <person name="Freedman E."/>
            <person name="Gellesch M."/>
            <person name="Goldberg J."/>
            <person name="Griggs A."/>
            <person name="Gujja S."/>
            <person name="Heilman E."/>
            <person name="Heiman D."/>
            <person name="Howarth C."/>
            <person name="Mehta T."/>
            <person name="Neiman D."/>
            <person name="Pearson M."/>
            <person name="Roberts A."/>
            <person name="Saif S."/>
            <person name="Shea T."/>
            <person name="Shenoy N."/>
            <person name="Sisk P."/>
            <person name="Stolte C."/>
            <person name="Sykes S."/>
            <person name="White J."/>
            <person name="Yandava C."/>
            <person name="Haas B."/>
            <person name="Nusbaum C."/>
            <person name="Birren B."/>
        </authorList>
    </citation>
    <scope>NUCLEOTIDE SEQUENCE</scope>
    <source>
        <strain evidence="9">ATCC 30864</strain>
    </source>
</reference>
<dbReference type="Gene3D" id="3.90.70.130">
    <property type="match status" value="1"/>
</dbReference>
<dbReference type="STRING" id="595528.A0A0D2WW28"/>
<evidence type="ECO:0000313" key="8">
    <source>
        <dbReference type="EMBL" id="KJE97105.1"/>
    </source>
</evidence>
<protein>
    <submittedName>
        <fullName evidence="8">Ufm1-specific protease 2</fullName>
    </submittedName>
</protein>
<name>A0A0D2WW28_CAPO3</name>
<dbReference type="PANTHER" id="PTHR48153:SF2">
    <property type="entry name" value="UFM1-SPECIFIC PROTEASE 2"/>
    <property type="match status" value="1"/>
</dbReference>
<dbReference type="InterPro" id="IPR012462">
    <property type="entry name" value="UFSP1/2_DUB_cat"/>
</dbReference>
<feature type="domain" description="UFSP1/2/DUB catalytic" evidence="6">
    <location>
        <begin position="424"/>
        <end position="607"/>
    </location>
</feature>
<dbReference type="InParanoid" id="A0A0D2WW28"/>
<dbReference type="FunFam" id="3.90.70.130:FF:000001">
    <property type="entry name" value="Probable Ufm1-specific protease 2"/>
    <property type="match status" value="1"/>
</dbReference>
<dbReference type="GO" id="GO:0071567">
    <property type="term" value="F:deUFMylase activity"/>
    <property type="evidence" value="ECO:0007669"/>
    <property type="project" value="UniProtKB-ARBA"/>
</dbReference>
<dbReference type="eggNOG" id="KOG2433">
    <property type="taxonomic scope" value="Eukaryota"/>
</dbReference>
<evidence type="ECO:0000256" key="3">
    <source>
        <dbReference type="ARBA" id="ARBA00022786"/>
    </source>
</evidence>
<keyword evidence="9" id="KW-1185">Reference proteome</keyword>
<dbReference type="PhylomeDB" id="A0A0D2WW28"/>
<comment type="similarity">
    <text evidence="1">Belongs to the peptidase C78 family.</text>
</comment>
<dbReference type="Proteomes" id="UP000008743">
    <property type="component" value="Unassembled WGS sequence"/>
</dbReference>
<dbReference type="OrthoDB" id="417506at2759"/>
<keyword evidence="3" id="KW-0833">Ubl conjugation pathway</keyword>
<evidence type="ECO:0000256" key="1">
    <source>
        <dbReference type="ARBA" id="ARBA00008552"/>
    </source>
</evidence>
<dbReference type="RefSeq" id="XP_004343449.1">
    <property type="nucleotide sequence ID" value="XM_004343399.2"/>
</dbReference>
<dbReference type="Pfam" id="PF07910">
    <property type="entry name" value="Peptidase_C78"/>
    <property type="match status" value="1"/>
</dbReference>
<keyword evidence="2 8" id="KW-0645">Protease</keyword>
<dbReference type="GO" id="GO:0006508">
    <property type="term" value="P:proteolysis"/>
    <property type="evidence" value="ECO:0007669"/>
    <property type="project" value="UniProtKB-KW"/>
</dbReference>
<sequence>MHQLSVSQRVVDALLRNRGTDASLFRGLLVSPAATVLPSESSPSSPSLTTVLAALCTSRGGALSSREVVSLLPSGLVVGGAFLTSSDPKQIANAAEDARQARRVQGGFKGETAVIVAVVEETSCQFYRVLENGDATVISDVQVGRTAEDKFRQDHALFHIRLLTDKFYVPAGSLGLAQLHARVQTFLASLRTSMMQLSFAASSSQQGSLLVASDTQGSLRQAVLDETQRVTGAATPRKGGRAPTHAALPEKLSVRLLRPSTLTSSVPLAPILTCERESDKPLAMFQLPVEAIAYVPWNESPAATQQAVLAAITSALYSSVDDLVMHHGAKASVPYHFKLAQFPFLVRVCYPTASTPFPGESQDHESYKTTRTKYHNALLLPLDRPLLRTNNAFDLQTFRTSVQSDRLLNVHERLGPSGVVGGRLSLVDGPYSYYHYTQDRMDDSGWGCAYRSLQTICSWLRHNGYATRADMTHREIQECLVQVGDKDKSFIGSTQWIGSFELSICLDQCYNITSRIMNLNAGREMADKARELAAHFETQGSPVMIGGGVLAHTILGVDFNAETGDVKYLILDPHYTGIDEPTAVIEKAGCVWKGPDFFVQDAIYNMCLPQRPAMI</sequence>
<accession>A0A0D2WW28</accession>